<dbReference type="GO" id="GO:0031388">
    <property type="term" value="P:organic acid phosphorylation"/>
    <property type="evidence" value="ECO:0007669"/>
    <property type="project" value="UniProtKB-UniRule"/>
</dbReference>
<dbReference type="Gene3D" id="3.40.50.10350">
    <property type="entry name" value="Glycerate kinase, domain 1"/>
    <property type="match status" value="1"/>
</dbReference>
<dbReference type="SUPFAM" id="SSF110738">
    <property type="entry name" value="Glycerate kinase I"/>
    <property type="match status" value="1"/>
</dbReference>
<dbReference type="InterPro" id="IPR018193">
    <property type="entry name" value="Glyc_kinase_flavodox-like_fold"/>
</dbReference>
<dbReference type="InterPro" id="IPR036129">
    <property type="entry name" value="Glycerate_kinase_sf"/>
</dbReference>
<dbReference type="InterPro" id="IPR004381">
    <property type="entry name" value="Glycerate_kinase"/>
</dbReference>
<dbReference type="GO" id="GO:0008887">
    <property type="term" value="F:glycerate kinase activity"/>
    <property type="evidence" value="ECO:0007669"/>
    <property type="project" value="UniProtKB-UniRule"/>
</dbReference>
<keyword evidence="2 4" id="KW-0808">Transferase</keyword>
<dbReference type="EMBL" id="CP063169">
    <property type="protein sequence ID" value="QOR72766.1"/>
    <property type="molecule type" value="Genomic_DNA"/>
</dbReference>
<dbReference type="Proteomes" id="UP000593758">
    <property type="component" value="Chromosome"/>
</dbReference>
<dbReference type="InterPro" id="IPR018197">
    <property type="entry name" value="Glycerate_kinase_RE-like"/>
</dbReference>
<proteinExistence type="inferred from homology"/>
<dbReference type="AlphaFoldDB" id="A0A7M1SYW2"/>
<dbReference type="Gene3D" id="3.90.1510.10">
    <property type="entry name" value="Glycerate kinase, domain 2"/>
    <property type="match status" value="1"/>
</dbReference>
<dbReference type="NCBIfam" id="TIGR00045">
    <property type="entry name" value="glycerate kinase"/>
    <property type="match status" value="1"/>
</dbReference>
<comment type="similarity">
    <text evidence="1 4">Belongs to the glycerate kinase type-1 family.</text>
</comment>
<organism evidence="5 6">
    <name type="scientific">Ruania alkalisoli</name>
    <dbReference type="NCBI Taxonomy" id="2779775"/>
    <lineage>
        <taxon>Bacteria</taxon>
        <taxon>Bacillati</taxon>
        <taxon>Actinomycetota</taxon>
        <taxon>Actinomycetes</taxon>
        <taxon>Micrococcales</taxon>
        <taxon>Ruaniaceae</taxon>
        <taxon>Ruania</taxon>
    </lineage>
</organism>
<dbReference type="PIRSF" id="PIRSF006078">
    <property type="entry name" value="GlxK"/>
    <property type="match status" value="1"/>
</dbReference>
<keyword evidence="3 4" id="KW-0418">Kinase</keyword>
<evidence type="ECO:0000256" key="2">
    <source>
        <dbReference type="ARBA" id="ARBA00022679"/>
    </source>
</evidence>
<name>A0A7M1SYW2_9MICO</name>
<protein>
    <submittedName>
        <fullName evidence="5">Glycerate kinase</fullName>
    </submittedName>
</protein>
<evidence type="ECO:0000313" key="5">
    <source>
        <dbReference type="EMBL" id="QOR72766.1"/>
    </source>
</evidence>
<sequence length="373" mass="36178">MGVRVVLAPDSFKGSLSAAAVAEHLARGVRRGDPGAEVVQVPIADGGEGTVAAAIAAGYSPVEVTVTGALGSPVTATYARQGGCAVVEMAAAAGLDQVPPDADSARRAGTEGVGEIIRHALDHGASEVLLGLGGSATTDGGAGLARALGVGLWDSDGHPLPSGGAALADLARVDLSGLDPGVSGLRVVLAADVTSPLLGAKGAAAVFGPQKGADAALVAELEAGLTRWVAALAEAGIPQAREIAGASGAGAAGGLGYGAMALLGATRRSGIEAVLEMVGFAEQVRGADLVITGEGSMDSQSLAGKAPVGVAAAARAAGVPVVAVVGRCAVDEATAREHGIDAVHALLDLEPDVDRCIARAGELVELAAAHALA</sequence>
<gene>
    <name evidence="5" type="ORF">IM660_12960</name>
</gene>
<evidence type="ECO:0000313" key="6">
    <source>
        <dbReference type="Proteomes" id="UP000593758"/>
    </source>
</evidence>
<dbReference type="PANTHER" id="PTHR21599">
    <property type="entry name" value="GLYCERATE KINASE"/>
    <property type="match status" value="1"/>
</dbReference>
<keyword evidence="6" id="KW-1185">Reference proteome</keyword>
<accession>A0A7M1SYW2</accession>
<dbReference type="KEGG" id="halt:IM660_12960"/>
<dbReference type="Pfam" id="PF02595">
    <property type="entry name" value="Gly_kinase"/>
    <property type="match status" value="1"/>
</dbReference>
<evidence type="ECO:0000256" key="4">
    <source>
        <dbReference type="PIRNR" id="PIRNR006078"/>
    </source>
</evidence>
<evidence type="ECO:0000256" key="3">
    <source>
        <dbReference type="ARBA" id="ARBA00022777"/>
    </source>
</evidence>
<evidence type="ECO:0000256" key="1">
    <source>
        <dbReference type="ARBA" id="ARBA00006284"/>
    </source>
</evidence>
<reference evidence="5 6" key="1">
    <citation type="submission" date="2020-10" db="EMBL/GenBank/DDBJ databases">
        <title>Haloactinobacterium sp. RN3S43, a bacterium isolated from saline soil.</title>
        <authorList>
            <person name="Sun J.-Q."/>
        </authorList>
    </citation>
    <scope>NUCLEOTIDE SEQUENCE [LARGE SCALE GENOMIC DNA]</scope>
    <source>
        <strain evidence="5 6">RN3S43</strain>
    </source>
</reference>
<dbReference type="PANTHER" id="PTHR21599:SF0">
    <property type="entry name" value="GLYCERATE KINASE"/>
    <property type="match status" value="1"/>
</dbReference>